<feature type="non-terminal residue" evidence="1">
    <location>
        <position position="211"/>
    </location>
</feature>
<sequence>NKWFEVINERTLMGQPTKIKYVWSAMNPSSTDYMGTNELDKALVDRYALYIRIPDIYSMDGDAMVKIIKKGDDFIGSTTLKQLFAKVNGIPIQHLPLQEKLVEFAKVIKYEHKKPISGRRLVLLNEVLEGITKLQRTCPELKMDLSDVLGNTMYDLEPERTKQVWGVLFEGKVDVVSLMSADLYGKLGFVLDEKENLTKRSSALGWILDYI</sequence>
<dbReference type="EMBL" id="BARW01012212">
    <property type="protein sequence ID" value="GAI81692.1"/>
    <property type="molecule type" value="Genomic_DNA"/>
</dbReference>
<name>X1RLQ3_9ZZZZ</name>
<organism evidence="1">
    <name type="scientific">marine sediment metagenome</name>
    <dbReference type="NCBI Taxonomy" id="412755"/>
    <lineage>
        <taxon>unclassified sequences</taxon>
        <taxon>metagenomes</taxon>
        <taxon>ecological metagenomes</taxon>
    </lineage>
</organism>
<protein>
    <submittedName>
        <fullName evidence="1">Uncharacterized protein</fullName>
    </submittedName>
</protein>
<dbReference type="AlphaFoldDB" id="X1RLQ3"/>
<reference evidence="1" key="1">
    <citation type="journal article" date="2014" name="Front. Microbiol.">
        <title>High frequency of phylogenetically diverse reductive dehalogenase-homologous genes in deep subseafloor sedimentary metagenomes.</title>
        <authorList>
            <person name="Kawai M."/>
            <person name="Futagami T."/>
            <person name="Toyoda A."/>
            <person name="Takaki Y."/>
            <person name="Nishi S."/>
            <person name="Hori S."/>
            <person name="Arai W."/>
            <person name="Tsubouchi T."/>
            <person name="Morono Y."/>
            <person name="Uchiyama I."/>
            <person name="Ito T."/>
            <person name="Fujiyama A."/>
            <person name="Inagaki F."/>
            <person name="Takami H."/>
        </authorList>
    </citation>
    <scope>NUCLEOTIDE SEQUENCE</scope>
    <source>
        <strain evidence="1">Expedition CK06-06</strain>
    </source>
</reference>
<proteinExistence type="predicted"/>
<evidence type="ECO:0000313" key="1">
    <source>
        <dbReference type="EMBL" id="GAI81692.1"/>
    </source>
</evidence>
<accession>X1RLQ3</accession>
<feature type="non-terminal residue" evidence="1">
    <location>
        <position position="1"/>
    </location>
</feature>
<comment type="caution">
    <text evidence="1">The sequence shown here is derived from an EMBL/GenBank/DDBJ whole genome shotgun (WGS) entry which is preliminary data.</text>
</comment>
<gene>
    <name evidence="1" type="ORF">S12H4_23133</name>
</gene>